<dbReference type="Proteomes" id="UP000076154">
    <property type="component" value="Unassembled WGS sequence"/>
</dbReference>
<organism evidence="1 2">
    <name type="scientific">Hypsizygus marmoreus</name>
    <name type="common">White beech mushroom</name>
    <name type="synonym">Agaricus marmoreus</name>
    <dbReference type="NCBI Taxonomy" id="39966"/>
    <lineage>
        <taxon>Eukaryota</taxon>
        <taxon>Fungi</taxon>
        <taxon>Dikarya</taxon>
        <taxon>Basidiomycota</taxon>
        <taxon>Agaricomycotina</taxon>
        <taxon>Agaricomycetes</taxon>
        <taxon>Agaricomycetidae</taxon>
        <taxon>Agaricales</taxon>
        <taxon>Tricholomatineae</taxon>
        <taxon>Lyophyllaceae</taxon>
        <taxon>Hypsizygus</taxon>
    </lineage>
</organism>
<name>A0A369JDK0_HYPMA</name>
<sequence>MGGVYVTFNNLHRGVRFLQHNVILIMTIPGPHELSLEQLNHCLEPFVNDFITVYQGMRMCLASYSELQVVNNGLVMQVSDISASHKVNGVAAHSHKDHLYDVCKISLKNINTEKGYDTMNFKLREDFQQLWHSFDSKNTPSAAA</sequence>
<proteinExistence type="predicted"/>
<dbReference type="OrthoDB" id="3039677at2759"/>
<evidence type="ECO:0000313" key="1">
    <source>
        <dbReference type="EMBL" id="RDB18677.1"/>
    </source>
</evidence>
<evidence type="ECO:0000313" key="2">
    <source>
        <dbReference type="Proteomes" id="UP000076154"/>
    </source>
</evidence>
<dbReference type="STRING" id="39966.A0A369JDK0"/>
<dbReference type="InParanoid" id="A0A369JDK0"/>
<keyword evidence="2" id="KW-1185">Reference proteome</keyword>
<protein>
    <submittedName>
        <fullName evidence="1">Uncharacterized protein</fullName>
    </submittedName>
</protein>
<dbReference type="EMBL" id="LUEZ02000090">
    <property type="protein sequence ID" value="RDB18677.1"/>
    <property type="molecule type" value="Genomic_DNA"/>
</dbReference>
<accession>A0A369JDK0</accession>
<gene>
    <name evidence="1" type="ORF">Hypma_014775</name>
</gene>
<comment type="caution">
    <text evidence="1">The sequence shown here is derived from an EMBL/GenBank/DDBJ whole genome shotgun (WGS) entry which is preliminary data.</text>
</comment>
<dbReference type="AlphaFoldDB" id="A0A369JDK0"/>
<reference evidence="1" key="1">
    <citation type="submission" date="2018-04" db="EMBL/GenBank/DDBJ databases">
        <title>Whole genome sequencing of Hypsizygus marmoreus.</title>
        <authorList>
            <person name="Choi I.-G."/>
            <person name="Min B."/>
            <person name="Kim J.-G."/>
            <person name="Kim S."/>
            <person name="Oh Y.-L."/>
            <person name="Kong W.-S."/>
            <person name="Park H."/>
            <person name="Jeong J."/>
            <person name="Song E.-S."/>
        </authorList>
    </citation>
    <scope>NUCLEOTIDE SEQUENCE [LARGE SCALE GENOMIC DNA]</scope>
    <source>
        <strain evidence="1">51987-8</strain>
    </source>
</reference>